<dbReference type="PROSITE" id="PS51704">
    <property type="entry name" value="GP_PDE"/>
    <property type="match status" value="1"/>
</dbReference>
<evidence type="ECO:0000313" key="3">
    <source>
        <dbReference type="Proteomes" id="UP000309133"/>
    </source>
</evidence>
<reference evidence="2 3" key="1">
    <citation type="submission" date="2019-04" db="EMBL/GenBank/DDBJ databases">
        <authorList>
            <person name="Jiang L."/>
        </authorList>
    </citation>
    <scope>NUCLEOTIDE SEQUENCE [LARGE SCALE GENOMIC DNA]</scope>
    <source>
        <strain evidence="2 3">YIM 131853</strain>
    </source>
</reference>
<dbReference type="PANTHER" id="PTHR43805">
    <property type="entry name" value="GLYCEROPHOSPHORYL DIESTER PHOSPHODIESTERASE"/>
    <property type="match status" value="1"/>
</dbReference>
<feature type="domain" description="GP-PDE" evidence="1">
    <location>
        <begin position="17"/>
        <end position="252"/>
    </location>
</feature>
<accession>A0A4V3WTV3</accession>
<keyword evidence="3" id="KW-1185">Reference proteome</keyword>
<dbReference type="PANTHER" id="PTHR43805:SF1">
    <property type="entry name" value="GP-PDE DOMAIN-CONTAINING PROTEIN"/>
    <property type="match status" value="1"/>
</dbReference>
<dbReference type="InterPro" id="IPR017946">
    <property type="entry name" value="PLC-like_Pdiesterase_TIM-brl"/>
</dbReference>
<gene>
    <name evidence="2" type="ORF">E6C64_03415</name>
</gene>
<evidence type="ECO:0000259" key="1">
    <source>
        <dbReference type="PROSITE" id="PS51704"/>
    </source>
</evidence>
<proteinExistence type="predicted"/>
<comment type="caution">
    <text evidence="2">The sequence shown here is derived from an EMBL/GenBank/DDBJ whole genome shotgun (WGS) entry which is preliminary data.</text>
</comment>
<dbReference type="AlphaFoldDB" id="A0A4V3WTV3"/>
<organism evidence="2 3">
    <name type="scientific">Naasia lichenicola</name>
    <dbReference type="NCBI Taxonomy" id="2565933"/>
    <lineage>
        <taxon>Bacteria</taxon>
        <taxon>Bacillati</taxon>
        <taxon>Actinomycetota</taxon>
        <taxon>Actinomycetes</taxon>
        <taxon>Micrococcales</taxon>
        <taxon>Microbacteriaceae</taxon>
        <taxon>Naasia</taxon>
    </lineage>
</organism>
<name>A0A4V3WTV3_9MICO</name>
<dbReference type="Gene3D" id="3.20.20.190">
    <property type="entry name" value="Phosphatidylinositol (PI) phosphodiesterase"/>
    <property type="match status" value="1"/>
</dbReference>
<sequence length="256" mass="27617">MRAARRAGRPWFAGALPRVIAHRGLALEHPENSIDAFRAALDAGATHLETDAHATRDGIAVLAHDRDLSRVTGDPRRVGDLTRAELRGIPRGGDGICTLFDALQTFPSARFNLDVKDPRAVPGVIDAIRRAGAEERVLVASFRTARRRKVARALGNVPTSASSEQIVPAVLGASLHLRPLTRVALRGVDAVQIPRSVLGLPTTSPTAIAAFHRAGVEVHVWTINDPAEIDELLELGVDGIVSDRCDLVFEAVKRFR</sequence>
<dbReference type="OrthoDB" id="5241788at2"/>
<dbReference type="GO" id="GO:0006629">
    <property type="term" value="P:lipid metabolic process"/>
    <property type="evidence" value="ECO:0007669"/>
    <property type="project" value="InterPro"/>
</dbReference>
<evidence type="ECO:0000313" key="2">
    <source>
        <dbReference type="EMBL" id="THG33407.1"/>
    </source>
</evidence>
<dbReference type="EMBL" id="SSSM01000001">
    <property type="protein sequence ID" value="THG33407.1"/>
    <property type="molecule type" value="Genomic_DNA"/>
</dbReference>
<dbReference type="Pfam" id="PF03009">
    <property type="entry name" value="GDPD"/>
    <property type="match status" value="1"/>
</dbReference>
<dbReference type="Proteomes" id="UP000309133">
    <property type="component" value="Unassembled WGS sequence"/>
</dbReference>
<protein>
    <submittedName>
        <fullName evidence="2">Glycerophosphodiester phosphodiesterase</fullName>
    </submittedName>
</protein>
<dbReference type="SUPFAM" id="SSF51695">
    <property type="entry name" value="PLC-like phosphodiesterases"/>
    <property type="match status" value="1"/>
</dbReference>
<dbReference type="InterPro" id="IPR030395">
    <property type="entry name" value="GP_PDE_dom"/>
</dbReference>
<dbReference type="GO" id="GO:0008081">
    <property type="term" value="F:phosphoric diester hydrolase activity"/>
    <property type="evidence" value="ECO:0007669"/>
    <property type="project" value="InterPro"/>
</dbReference>